<accession>A0ABR9DLJ4</accession>
<gene>
    <name evidence="3" type="ORF">IGS67_00380</name>
</gene>
<feature type="region of interest" description="Disordered" evidence="1">
    <location>
        <begin position="347"/>
        <end position="412"/>
    </location>
</feature>
<organism evidence="3 4">
    <name type="scientific">Flavimobilis rhizosphaerae</name>
    <dbReference type="NCBI Taxonomy" id="2775421"/>
    <lineage>
        <taxon>Bacteria</taxon>
        <taxon>Bacillati</taxon>
        <taxon>Actinomycetota</taxon>
        <taxon>Actinomycetes</taxon>
        <taxon>Micrococcales</taxon>
        <taxon>Jonesiaceae</taxon>
        <taxon>Flavimobilis</taxon>
    </lineage>
</organism>
<dbReference type="RefSeq" id="WP_192276641.1">
    <property type="nucleotide sequence ID" value="NZ_JACZDF010000001.1"/>
</dbReference>
<dbReference type="EMBL" id="JACZDF010000001">
    <property type="protein sequence ID" value="MBD9697958.1"/>
    <property type="molecule type" value="Genomic_DNA"/>
</dbReference>
<keyword evidence="4" id="KW-1185">Reference proteome</keyword>
<evidence type="ECO:0000313" key="3">
    <source>
        <dbReference type="EMBL" id="MBD9697958.1"/>
    </source>
</evidence>
<proteinExistence type="predicted"/>
<feature type="compositionally biased region" description="Low complexity" evidence="1">
    <location>
        <begin position="379"/>
        <end position="412"/>
    </location>
</feature>
<feature type="transmembrane region" description="Helical" evidence="2">
    <location>
        <begin position="191"/>
        <end position="211"/>
    </location>
</feature>
<evidence type="ECO:0000256" key="1">
    <source>
        <dbReference type="SAM" id="MobiDB-lite"/>
    </source>
</evidence>
<sequence length="412" mass="42415">MTAPTTLDPVVAYAAAVRDHLADLGPEVLDDLTGGLEADLAESLADALGGAAPTDTDLTARFGAAQAYAAELRESAGLPPAGSTRRRPTIAERLTRTGHAWARGLDALPGGAQTRDFLLALRPVWWVLRGWALMILVGASFDLVLGAYAISPLPPQTLQSWVLTGAAIVLSVQLGRGAWTLPRGWSTTWRIASVVLVPVAIWASAFVLAGAGRGPMIVTIPASGSTGPQLSESQNAVLWAMRDDTSGIVVDGVRATNLFVYAKDGTLVEGAQVFDQGGRPVVLGPTDTLVSGGLWAGGWWTDDSVGQARFPLRTTDGLAVRNAFPQPEIWWADGAVRLDDSGVPLLPVGLTPSTPAPRATPVVLGSDDREDATTDGAKPGTADPGTADPDGAGPDASGAASDASNPSPSATS</sequence>
<protein>
    <submittedName>
        <fullName evidence="3">Uncharacterized protein</fullName>
    </submittedName>
</protein>
<dbReference type="Proteomes" id="UP000642107">
    <property type="component" value="Unassembled WGS sequence"/>
</dbReference>
<feature type="transmembrane region" description="Helical" evidence="2">
    <location>
        <begin position="161"/>
        <end position="179"/>
    </location>
</feature>
<keyword evidence="2" id="KW-1133">Transmembrane helix</keyword>
<comment type="caution">
    <text evidence="3">The sequence shown here is derived from an EMBL/GenBank/DDBJ whole genome shotgun (WGS) entry which is preliminary data.</text>
</comment>
<keyword evidence="2" id="KW-0812">Transmembrane</keyword>
<evidence type="ECO:0000256" key="2">
    <source>
        <dbReference type="SAM" id="Phobius"/>
    </source>
</evidence>
<reference evidence="3 4" key="1">
    <citation type="submission" date="2020-09" db="EMBL/GenBank/DDBJ databases">
        <title>Flavimobilis rhizosphaerae sp. nov., isolated from rhizosphere soil of Spartina alterniflora.</title>
        <authorList>
            <person name="Hanqin C."/>
        </authorList>
    </citation>
    <scope>NUCLEOTIDE SEQUENCE [LARGE SCALE GENOMIC DNA]</scope>
    <source>
        <strain evidence="3 4">GY 10621</strain>
    </source>
</reference>
<name>A0ABR9DLJ4_9MICO</name>
<keyword evidence="2" id="KW-0472">Membrane</keyword>
<evidence type="ECO:0000313" key="4">
    <source>
        <dbReference type="Proteomes" id="UP000642107"/>
    </source>
</evidence>
<feature type="transmembrane region" description="Helical" evidence="2">
    <location>
        <begin position="124"/>
        <end position="149"/>
    </location>
</feature>